<sequence>MSLRPAVDRGTRRWWRADVDDEDVLRLDLARLVGPTLAMRPLDRTTPR</sequence>
<keyword evidence="2" id="KW-1185">Reference proteome</keyword>
<dbReference type="Proteomes" id="UP000287866">
    <property type="component" value="Unassembled WGS sequence"/>
</dbReference>
<reference evidence="1" key="1">
    <citation type="submission" date="2020-03" db="EMBL/GenBank/DDBJ databases">
        <title>Phycicoccus flavus sp. nov., a novel endophytic actinobacterium isolated from branch of Kandelia candel.</title>
        <authorList>
            <person name="Tuo L."/>
        </authorList>
    </citation>
    <scope>NUCLEOTIDE SEQUENCE</scope>
    <source>
        <strain evidence="1">CMS6Z-2</strain>
    </source>
</reference>
<evidence type="ECO:0000313" key="2">
    <source>
        <dbReference type="Proteomes" id="UP000287866"/>
    </source>
</evidence>
<evidence type="ECO:0000313" key="1">
    <source>
        <dbReference type="EMBL" id="NHA69619.1"/>
    </source>
</evidence>
<dbReference type="RefSeq" id="WP_164896170.1">
    <property type="nucleotide sequence ID" value="NZ_SAYU02000067.1"/>
</dbReference>
<dbReference type="AlphaFoldDB" id="A0A8T6R565"/>
<accession>A0A8T6R565</accession>
<gene>
    <name evidence="1" type="ORF">EPD83_016370</name>
</gene>
<proteinExistence type="predicted"/>
<comment type="caution">
    <text evidence="1">The sequence shown here is derived from an EMBL/GenBank/DDBJ whole genome shotgun (WGS) entry which is preliminary data.</text>
</comment>
<organism evidence="1 2">
    <name type="scientific">Phycicoccus flavus</name>
    <dbReference type="NCBI Taxonomy" id="2502783"/>
    <lineage>
        <taxon>Bacteria</taxon>
        <taxon>Bacillati</taxon>
        <taxon>Actinomycetota</taxon>
        <taxon>Actinomycetes</taxon>
        <taxon>Micrococcales</taxon>
        <taxon>Intrasporangiaceae</taxon>
        <taxon>Phycicoccus</taxon>
    </lineage>
</organism>
<name>A0A8T6R565_9MICO</name>
<dbReference type="EMBL" id="SAYU02000067">
    <property type="protein sequence ID" value="NHA69619.1"/>
    <property type="molecule type" value="Genomic_DNA"/>
</dbReference>
<protein>
    <submittedName>
        <fullName evidence="1">Uncharacterized protein</fullName>
    </submittedName>
</protein>